<feature type="transmembrane region" description="Helical" evidence="2">
    <location>
        <begin position="213"/>
        <end position="236"/>
    </location>
</feature>
<dbReference type="EMBL" id="RIBY02001268">
    <property type="protein sequence ID" value="KAH9830549.1"/>
    <property type="molecule type" value="Genomic_DNA"/>
</dbReference>
<name>A0A9W7W3X6_9PEZI</name>
<keyword evidence="2" id="KW-0812">Transmembrane</keyword>
<comment type="caution">
    <text evidence="4">The sequence shown here is derived from an EMBL/GenBank/DDBJ whole genome shotgun (WGS) entry which is preliminary data.</text>
</comment>
<reference evidence="4 5" key="2">
    <citation type="journal article" date="2021" name="Curr. Genet.">
        <title>Genetic response to nitrogen starvation in the aggressive Eucalyptus foliar pathogen Teratosphaeria destructans.</title>
        <authorList>
            <person name="Havenga M."/>
            <person name="Wingfield B.D."/>
            <person name="Wingfield M.J."/>
            <person name="Dreyer L.L."/>
            <person name="Roets F."/>
            <person name="Aylward J."/>
        </authorList>
    </citation>
    <scope>NUCLEOTIDE SEQUENCE [LARGE SCALE GENOMIC DNA]</scope>
    <source>
        <strain evidence="4">CMW44962</strain>
    </source>
</reference>
<evidence type="ECO:0000256" key="2">
    <source>
        <dbReference type="SAM" id="Phobius"/>
    </source>
</evidence>
<feature type="transmembrane region" description="Helical" evidence="2">
    <location>
        <begin position="145"/>
        <end position="164"/>
    </location>
</feature>
<dbReference type="Pfam" id="PF01757">
    <property type="entry name" value="Acyl_transf_3"/>
    <property type="match status" value="1"/>
</dbReference>
<keyword evidence="2" id="KW-1133">Transmembrane helix</keyword>
<feature type="transmembrane region" description="Helical" evidence="2">
    <location>
        <begin position="344"/>
        <end position="362"/>
    </location>
</feature>
<evidence type="ECO:0000256" key="1">
    <source>
        <dbReference type="SAM" id="MobiDB-lite"/>
    </source>
</evidence>
<feature type="compositionally biased region" description="Basic and acidic residues" evidence="1">
    <location>
        <begin position="23"/>
        <end position="34"/>
    </location>
</feature>
<gene>
    <name evidence="4" type="ORF">Tdes44962_MAKER09031</name>
</gene>
<feature type="region of interest" description="Disordered" evidence="1">
    <location>
        <begin position="22"/>
        <end position="51"/>
    </location>
</feature>
<dbReference type="GO" id="GO:0016747">
    <property type="term" value="F:acyltransferase activity, transferring groups other than amino-acyl groups"/>
    <property type="evidence" value="ECO:0007669"/>
    <property type="project" value="InterPro"/>
</dbReference>
<evidence type="ECO:0000313" key="4">
    <source>
        <dbReference type="EMBL" id="KAH9830549.1"/>
    </source>
</evidence>
<feature type="transmembrane region" description="Helical" evidence="2">
    <location>
        <begin position="429"/>
        <end position="449"/>
    </location>
</feature>
<dbReference type="OrthoDB" id="5405781at2759"/>
<dbReference type="AlphaFoldDB" id="A0A9W7W3X6"/>
<dbReference type="InterPro" id="IPR050879">
    <property type="entry name" value="Acyltransferase_3"/>
</dbReference>
<feature type="transmembrane region" description="Helical" evidence="2">
    <location>
        <begin position="374"/>
        <end position="394"/>
    </location>
</feature>
<evidence type="ECO:0000313" key="5">
    <source>
        <dbReference type="Proteomes" id="UP001138500"/>
    </source>
</evidence>
<dbReference type="InterPro" id="IPR002656">
    <property type="entry name" value="Acyl_transf_3_dom"/>
</dbReference>
<protein>
    <submittedName>
        <fullName evidence="4">Membrane protein acetyltransferase-like protein</fullName>
    </submittedName>
</protein>
<keyword evidence="5" id="KW-1185">Reference proteome</keyword>
<accession>A0A9W7W3X6</accession>
<organism evidence="4 5">
    <name type="scientific">Teratosphaeria destructans</name>
    <dbReference type="NCBI Taxonomy" id="418781"/>
    <lineage>
        <taxon>Eukaryota</taxon>
        <taxon>Fungi</taxon>
        <taxon>Dikarya</taxon>
        <taxon>Ascomycota</taxon>
        <taxon>Pezizomycotina</taxon>
        <taxon>Dothideomycetes</taxon>
        <taxon>Dothideomycetidae</taxon>
        <taxon>Mycosphaerellales</taxon>
        <taxon>Teratosphaeriaceae</taxon>
        <taxon>Teratosphaeria</taxon>
    </lineage>
</organism>
<keyword evidence="2" id="KW-0472">Membrane</keyword>
<dbReference type="PANTHER" id="PTHR23028">
    <property type="entry name" value="ACETYLTRANSFERASE"/>
    <property type="match status" value="1"/>
</dbReference>
<feature type="domain" description="Acyltransferase 3" evidence="3">
    <location>
        <begin position="54"/>
        <end position="446"/>
    </location>
</feature>
<sequence length="732" mass="83647">MATTINETSEEHQLQNVLPTHRLLNDPDLPHQRDGQPPAPSTPSGSLSSPVTHLDGLRGSAALMVYMAHWTAYWSADEHRANITKGFGYQSSNYAFSTLPFVRIFFTGGAPPWRSSSSCRGMDGVERGIVVRGLLAAGVRRPVRLFVPVLGVTAGFVALLHAPWGLAPSVHWPEVQGSLWEEVGKWVVETGVVLNPFVNSGPFGRWYPYDPPVWTIAVEFAGSVVVFCLLCLLCYLPGKWRGWVIVLSCVGFLAVYEWAMAMFMAGMLLVYNDLNFLDDVITRRLSKRAQSVLHHILFFAGWWLLSQPTGMGDPEDALSTPGYHLITSLTPSIYVSDNHKYWRFWELPGATLFIYGVLRIKWLQSLLSSRPLRYLGRVSFSFYLIHVLIVWTVGDRIARFFGKVVSGNAGDPMWYDNKFPLPDFGPVGLQFNFVFTQVLFILPLTLLLAEIGTRLLDELSVKMGRWVVERIPWLSGERDARRVTRYTIYQREKRREARSGNADAIAYIERRKALDFWHEHEKRKTKMAHIRRANRGCRLSRTWLWARNLQLRQWKKWELPEDGPEDAQARIGHVEVGSLGEAEPWFTAEEIEEWRPKVEKEMEMIGDEDDDGGDEEVLGRNGGGVAFVDLTDEPDEPEEYTPLSVTEGPAINWCEPFRPMPVLLSLKQRWDCMLEADAPANGWRMEETEAEMGRKALKFAVVEEEEEPRGPFRRAFTSMKVKREERFRELRR</sequence>
<dbReference type="Proteomes" id="UP001138500">
    <property type="component" value="Unassembled WGS sequence"/>
</dbReference>
<feature type="compositionally biased region" description="Polar residues" evidence="1">
    <location>
        <begin position="42"/>
        <end position="51"/>
    </location>
</feature>
<reference evidence="4 5" key="1">
    <citation type="journal article" date="2018" name="IMA Fungus">
        <title>IMA Genome-F 10: Nine draft genome sequences of Claviceps purpurea s.lat., including C. arundinis, C. humidiphila, and C. cf. spartinae, pseudomolecules for the pitch canker pathogen Fusarium circinatum, draft genome of Davidsoniella eucalypti, Grosmannia galeiformis, Quambalaria eucalypti, and Teratosphaeria destructans.</title>
        <authorList>
            <person name="Wingfield B.D."/>
            <person name="Liu M."/>
            <person name="Nguyen H.D."/>
            <person name="Lane F.A."/>
            <person name="Morgan S.W."/>
            <person name="De Vos L."/>
            <person name="Wilken P.M."/>
            <person name="Duong T.A."/>
            <person name="Aylward J."/>
            <person name="Coetzee M.P."/>
            <person name="Dadej K."/>
            <person name="De Beer Z.W."/>
            <person name="Findlay W."/>
            <person name="Havenga M."/>
            <person name="Kolarik M."/>
            <person name="Menzies J.G."/>
            <person name="Naidoo K."/>
            <person name="Pochopski O."/>
            <person name="Shoukouhi P."/>
            <person name="Santana Q.C."/>
            <person name="Seifert K.A."/>
            <person name="Soal N."/>
            <person name="Steenkamp E.T."/>
            <person name="Tatham C.T."/>
            <person name="van der Nest M.A."/>
            <person name="Wingfield M.J."/>
        </authorList>
    </citation>
    <scope>NUCLEOTIDE SEQUENCE [LARGE SCALE GENOMIC DNA]</scope>
    <source>
        <strain evidence="4">CMW44962</strain>
    </source>
</reference>
<proteinExistence type="predicted"/>
<evidence type="ECO:0000259" key="3">
    <source>
        <dbReference type="Pfam" id="PF01757"/>
    </source>
</evidence>
<dbReference type="PANTHER" id="PTHR23028:SF134">
    <property type="entry name" value="PUTATIVE (AFU_ORTHOLOGUE AFUA_4G08520)-RELATED"/>
    <property type="match status" value="1"/>
</dbReference>
<feature type="transmembrane region" description="Helical" evidence="2">
    <location>
        <begin position="243"/>
        <end position="271"/>
    </location>
</feature>